<feature type="compositionally biased region" description="Basic and acidic residues" evidence="3">
    <location>
        <begin position="454"/>
        <end position="471"/>
    </location>
</feature>
<evidence type="ECO:0000256" key="1">
    <source>
        <dbReference type="ARBA" id="ARBA00022737"/>
    </source>
</evidence>
<gene>
    <name evidence="4" type="ORF">PDE001_LOCUS1936</name>
</gene>
<dbReference type="SUPFAM" id="SSF48452">
    <property type="entry name" value="TPR-like"/>
    <property type="match status" value="1"/>
</dbReference>
<dbReference type="PANTHER" id="PTHR46674">
    <property type="entry name" value="INACTIVE PEPTIDYL-PROLYL CIS-TRANS ISOMERASE FKBP6"/>
    <property type="match status" value="1"/>
</dbReference>
<evidence type="ECO:0000313" key="5">
    <source>
        <dbReference type="Proteomes" id="UP001162029"/>
    </source>
</evidence>
<organism evidence="4 5">
    <name type="scientific">Peronospora destructor</name>
    <dbReference type="NCBI Taxonomy" id="86335"/>
    <lineage>
        <taxon>Eukaryota</taxon>
        <taxon>Sar</taxon>
        <taxon>Stramenopiles</taxon>
        <taxon>Oomycota</taxon>
        <taxon>Peronosporomycetes</taxon>
        <taxon>Peronosporales</taxon>
        <taxon>Peronosporaceae</taxon>
        <taxon>Peronospora</taxon>
    </lineage>
</organism>
<sequence>MDDWTRLRQVLSTSDKETQTFLQPFLSFRGVQEQASCHDEVDHLYSQAAEAQLMAMTLQDPDNVTSPDFLHHADDAQNDGKRKFHEKKYYAAKNAFVKSIEAVVQHQASEYYGQKVPVDQWDDLELQERYVMLCNNIAICGLKLKELSVIKEYASKALHVAKSSKKALYAMTKLRLMEHRYPEANEVVDKALQFYPDKAQFLNLKKEVKAAQRKEALKQAELTKIRATQMQTAMAAAAKMSTVPLLTQEEKEQQLKLAMQKRLDETPLPTREDDTFAAARLYGYFTKIKQRMMVDIQPRYNSDKGEEALFECTIANGTTGEVLAANIQGTSKKMVKNEACKSVIEKLWDDKQAADKLTPEDLVYLERFERAKASGHPLVNEPVVLATTQQTVDNSPQLPARRLTEFKCMGYLNGEHIATANAINKKKARAEAAQQVLAAAFDKNLLMVYDASADEDKTEAPDEKNVDEDKQTSAQEE</sequence>
<keyword evidence="2" id="KW-0802">TPR repeat</keyword>
<proteinExistence type="predicted"/>
<keyword evidence="5" id="KW-1185">Reference proteome</keyword>
<feature type="region of interest" description="Disordered" evidence="3">
    <location>
        <begin position="452"/>
        <end position="477"/>
    </location>
</feature>
<dbReference type="PANTHER" id="PTHR46674:SF1">
    <property type="entry name" value="INACTIVE PEPTIDYL-PROLYL CIS-TRANS ISOMERASE FKBP6"/>
    <property type="match status" value="1"/>
</dbReference>
<dbReference type="InterPro" id="IPR011990">
    <property type="entry name" value="TPR-like_helical_dom_sf"/>
</dbReference>
<dbReference type="Proteomes" id="UP001162029">
    <property type="component" value="Unassembled WGS sequence"/>
</dbReference>
<evidence type="ECO:0008006" key="6">
    <source>
        <dbReference type="Google" id="ProtNLM"/>
    </source>
</evidence>
<dbReference type="AlphaFoldDB" id="A0AAV0TEG4"/>
<dbReference type="EMBL" id="CANTFM010000337">
    <property type="protein sequence ID" value="CAI5718813.1"/>
    <property type="molecule type" value="Genomic_DNA"/>
</dbReference>
<protein>
    <recommendedName>
        <fullName evidence="6">DRBM domain-containing protein</fullName>
    </recommendedName>
</protein>
<reference evidence="4" key="1">
    <citation type="submission" date="2022-12" db="EMBL/GenBank/DDBJ databases">
        <authorList>
            <person name="Webb A."/>
        </authorList>
    </citation>
    <scope>NUCLEOTIDE SEQUENCE</scope>
    <source>
        <strain evidence="4">Pd1</strain>
    </source>
</reference>
<dbReference type="Gene3D" id="1.25.40.10">
    <property type="entry name" value="Tetratricopeptide repeat domain"/>
    <property type="match status" value="1"/>
</dbReference>
<keyword evidence="1" id="KW-0677">Repeat</keyword>
<comment type="caution">
    <text evidence="4">The sequence shown here is derived from an EMBL/GenBank/DDBJ whole genome shotgun (WGS) entry which is preliminary data.</text>
</comment>
<dbReference type="InterPro" id="IPR042282">
    <property type="entry name" value="FKBP6/shu"/>
</dbReference>
<evidence type="ECO:0000256" key="3">
    <source>
        <dbReference type="SAM" id="MobiDB-lite"/>
    </source>
</evidence>
<accession>A0AAV0TEG4</accession>
<name>A0AAV0TEG4_9STRA</name>
<evidence type="ECO:0000256" key="2">
    <source>
        <dbReference type="ARBA" id="ARBA00022803"/>
    </source>
</evidence>
<evidence type="ECO:0000313" key="4">
    <source>
        <dbReference type="EMBL" id="CAI5718813.1"/>
    </source>
</evidence>